<reference evidence="2" key="1">
    <citation type="submission" date="2016-10" db="EMBL/GenBank/DDBJ databases">
        <authorList>
            <person name="Varghese N."/>
            <person name="Submissions S."/>
        </authorList>
    </citation>
    <scope>NUCLEOTIDE SEQUENCE [LARGE SCALE GENOMIC DNA]</scope>
    <source>
        <strain evidence="2">DSM 26382</strain>
    </source>
</reference>
<sequence>MSRTDDSLLLYQRIRNPDSLSLHCREVDLRLSDDRCHLVLSRYVELYVSECTQWEMVRHHQVRLTDLLRWMILHSQRVPPRANPDG</sequence>
<name>A0A1G6L6K9_9GAMM</name>
<dbReference type="AlphaFoldDB" id="A0A1G6L6K9"/>
<keyword evidence="2" id="KW-1185">Reference proteome</keyword>
<evidence type="ECO:0000313" key="2">
    <source>
        <dbReference type="Proteomes" id="UP000199467"/>
    </source>
</evidence>
<dbReference type="Proteomes" id="UP000199467">
    <property type="component" value="Unassembled WGS sequence"/>
</dbReference>
<organism evidence="1 2">
    <name type="scientific">Ectopseudomonas chengduensis</name>
    <dbReference type="NCBI Taxonomy" id="489632"/>
    <lineage>
        <taxon>Bacteria</taxon>
        <taxon>Pseudomonadati</taxon>
        <taxon>Pseudomonadota</taxon>
        <taxon>Gammaproteobacteria</taxon>
        <taxon>Pseudomonadales</taxon>
        <taxon>Pseudomonadaceae</taxon>
        <taxon>Ectopseudomonas</taxon>
    </lineage>
</organism>
<accession>A0A1G6L6K9</accession>
<proteinExistence type="predicted"/>
<gene>
    <name evidence="1" type="ORF">SAMN05216576_102406</name>
</gene>
<dbReference type="EMBL" id="FMZQ01000002">
    <property type="protein sequence ID" value="SDC38743.1"/>
    <property type="molecule type" value="Genomic_DNA"/>
</dbReference>
<dbReference type="RefSeq" id="WP_017674852.1">
    <property type="nucleotide sequence ID" value="NZ_FMZQ01000002.1"/>
</dbReference>
<evidence type="ECO:0000313" key="1">
    <source>
        <dbReference type="EMBL" id="SDC38743.1"/>
    </source>
</evidence>
<protein>
    <submittedName>
        <fullName evidence="1">Uncharacterized protein</fullName>
    </submittedName>
</protein>